<protein>
    <submittedName>
        <fullName evidence="1">Uncharacterized protein</fullName>
    </submittedName>
</protein>
<proteinExistence type="predicted"/>
<organism evidence="1 2">
    <name type="scientific">Nonomuraea salmonea</name>
    <dbReference type="NCBI Taxonomy" id="46181"/>
    <lineage>
        <taxon>Bacteria</taxon>
        <taxon>Bacillati</taxon>
        <taxon>Actinomycetota</taxon>
        <taxon>Actinomycetes</taxon>
        <taxon>Streptosporangiales</taxon>
        <taxon>Streptosporangiaceae</taxon>
        <taxon>Nonomuraea</taxon>
    </lineage>
</organism>
<name>A0ABV5NHC7_9ACTN</name>
<dbReference type="InterPro" id="IPR029039">
    <property type="entry name" value="Flavoprotein-like_sf"/>
</dbReference>
<evidence type="ECO:0000313" key="1">
    <source>
        <dbReference type="EMBL" id="MFB9469688.1"/>
    </source>
</evidence>
<keyword evidence="2" id="KW-1185">Reference proteome</keyword>
<dbReference type="Gene3D" id="3.40.50.360">
    <property type="match status" value="1"/>
</dbReference>
<dbReference type="RefSeq" id="WP_345407873.1">
    <property type="nucleotide sequence ID" value="NZ_BAAAXS010000001.1"/>
</dbReference>
<sequence length="95" mass="9694">MNKVVSSFTSAGHGGQESTLPALNNAIYHWGSIIVPPGYADPVQFDPANGNPYGASGTSGNTPANVAEANLTAVEFQARRAVEIASALPRGLIAA</sequence>
<accession>A0ABV5NHC7</accession>
<dbReference type="EMBL" id="JBHMCF010000008">
    <property type="protein sequence ID" value="MFB9469688.1"/>
    <property type="molecule type" value="Genomic_DNA"/>
</dbReference>
<reference evidence="1 2" key="1">
    <citation type="submission" date="2024-09" db="EMBL/GenBank/DDBJ databases">
        <authorList>
            <person name="Sun Q."/>
            <person name="Mori K."/>
        </authorList>
    </citation>
    <scope>NUCLEOTIDE SEQUENCE [LARGE SCALE GENOMIC DNA]</scope>
    <source>
        <strain evidence="1 2">JCM 3324</strain>
    </source>
</reference>
<dbReference type="SUPFAM" id="SSF52218">
    <property type="entry name" value="Flavoproteins"/>
    <property type="match status" value="1"/>
</dbReference>
<gene>
    <name evidence="1" type="ORF">ACFFR3_09225</name>
</gene>
<dbReference type="Proteomes" id="UP001589568">
    <property type="component" value="Unassembled WGS sequence"/>
</dbReference>
<comment type="caution">
    <text evidence="1">The sequence shown here is derived from an EMBL/GenBank/DDBJ whole genome shotgun (WGS) entry which is preliminary data.</text>
</comment>
<evidence type="ECO:0000313" key="2">
    <source>
        <dbReference type="Proteomes" id="UP001589568"/>
    </source>
</evidence>